<keyword evidence="4" id="KW-1185">Reference proteome</keyword>
<gene>
    <name evidence="3" type="primary">ybgC</name>
    <name evidence="3" type="ORF">Cva_00940</name>
</gene>
<dbReference type="NCBIfam" id="TIGR00051">
    <property type="entry name" value="YbgC/FadM family acyl-CoA thioesterase"/>
    <property type="match status" value="1"/>
</dbReference>
<dbReference type="PIRSF" id="PIRSF003230">
    <property type="entry name" value="YbgC"/>
    <property type="match status" value="1"/>
</dbReference>
<dbReference type="STRING" id="1629334.Cva_00940"/>
<dbReference type="SUPFAM" id="SSF54637">
    <property type="entry name" value="Thioesterase/thiol ester dehydrase-isomerase"/>
    <property type="match status" value="1"/>
</dbReference>
<dbReference type="FunFam" id="3.10.129.10:FF:000004">
    <property type="entry name" value="Tol-pal system-associated acyl-CoA thioesterase"/>
    <property type="match status" value="1"/>
</dbReference>
<comment type="caution">
    <text evidence="3">The sequence shown here is derived from an EMBL/GenBank/DDBJ whole genome shotgun (WGS) entry which is preliminary data.</text>
</comment>
<dbReference type="Pfam" id="PF13279">
    <property type="entry name" value="4HBT_2"/>
    <property type="match status" value="1"/>
</dbReference>
<dbReference type="GO" id="GO:0047617">
    <property type="term" value="F:fatty acyl-CoA hydrolase activity"/>
    <property type="evidence" value="ECO:0007669"/>
    <property type="project" value="TreeGrafter"/>
</dbReference>
<dbReference type="InterPro" id="IPR014166">
    <property type="entry name" value="Tol-Pal_acyl-CoA_thioesterase"/>
</dbReference>
<dbReference type="InterPro" id="IPR006684">
    <property type="entry name" value="YbgC/YbaW"/>
</dbReference>
<dbReference type="Gene3D" id="3.10.129.10">
    <property type="entry name" value="Hotdog Thioesterase"/>
    <property type="match status" value="1"/>
</dbReference>
<sequence>MTIVHSHPVRVYQEDIDAGSIVYHSNYLKYAERARTEWLRGYHITQSELSKEENCYFVVSNLTIRYLKPAFLDDELEVRSEVAEIKGIRLVMIQKIYRQDVLCVDMMVSLALINNHGRPVRLPQNIKEIFTEN</sequence>
<name>A0A0K8MCN9_9PROT</name>
<reference evidence="3 4" key="1">
    <citation type="submission" date="2015-03" db="EMBL/GenBank/DDBJ databases">
        <title>Caedibacter varicaedens, whole genome shotgun sequence.</title>
        <authorList>
            <person name="Suzuki H."/>
            <person name="Dapper A.L."/>
            <person name="Gibson A.K."/>
            <person name="Jackson C."/>
            <person name="Lee H."/>
            <person name="Pejaver V.R."/>
            <person name="Doak T."/>
            <person name="Lynch M."/>
        </authorList>
    </citation>
    <scope>NUCLEOTIDE SEQUENCE [LARGE SCALE GENOMIC DNA]</scope>
</reference>
<evidence type="ECO:0000256" key="1">
    <source>
        <dbReference type="ARBA" id="ARBA00005953"/>
    </source>
</evidence>
<dbReference type="EMBL" id="BBVC01000040">
    <property type="protein sequence ID" value="GAO98291.1"/>
    <property type="molecule type" value="Genomic_DNA"/>
</dbReference>
<dbReference type="CDD" id="cd00586">
    <property type="entry name" value="4HBT"/>
    <property type="match status" value="1"/>
</dbReference>
<evidence type="ECO:0000313" key="3">
    <source>
        <dbReference type="EMBL" id="GAO98291.1"/>
    </source>
</evidence>
<organism evidence="3 4">
    <name type="scientific">Caedimonas varicaedens</name>
    <dbReference type="NCBI Taxonomy" id="1629334"/>
    <lineage>
        <taxon>Bacteria</taxon>
        <taxon>Pseudomonadati</taxon>
        <taxon>Pseudomonadota</taxon>
        <taxon>Alphaproteobacteria</taxon>
        <taxon>Holosporales</taxon>
        <taxon>Caedimonadaceae</taxon>
        <taxon>Caedimonas</taxon>
    </lineage>
</organism>
<dbReference type="NCBIfam" id="TIGR02799">
    <property type="entry name" value="thio_ybgC"/>
    <property type="match status" value="1"/>
</dbReference>
<dbReference type="Proteomes" id="UP000036771">
    <property type="component" value="Unassembled WGS sequence"/>
</dbReference>
<dbReference type="PANTHER" id="PTHR31793">
    <property type="entry name" value="4-HYDROXYBENZOYL-COA THIOESTERASE FAMILY MEMBER"/>
    <property type="match status" value="1"/>
</dbReference>
<comment type="similarity">
    <text evidence="1">Belongs to the 4-hydroxybenzoyl-CoA thioesterase family.</text>
</comment>
<evidence type="ECO:0000313" key="4">
    <source>
        <dbReference type="Proteomes" id="UP000036771"/>
    </source>
</evidence>
<keyword evidence="2 3" id="KW-0378">Hydrolase</keyword>
<dbReference type="AlphaFoldDB" id="A0A0K8MCN9"/>
<protein>
    <submittedName>
        <fullName evidence="3">Acyl-CoA thioester hydrolase YbgC</fullName>
    </submittedName>
</protein>
<proteinExistence type="inferred from homology"/>
<dbReference type="PANTHER" id="PTHR31793:SF37">
    <property type="entry name" value="ACYL-COA THIOESTER HYDROLASE YBGC"/>
    <property type="match status" value="1"/>
</dbReference>
<dbReference type="InterPro" id="IPR050563">
    <property type="entry name" value="4-hydroxybenzoyl-CoA_TE"/>
</dbReference>
<dbReference type="OrthoDB" id="9808429at2"/>
<dbReference type="InterPro" id="IPR029069">
    <property type="entry name" value="HotDog_dom_sf"/>
</dbReference>
<accession>A0A0K8MCN9</accession>
<evidence type="ECO:0000256" key="2">
    <source>
        <dbReference type="ARBA" id="ARBA00022801"/>
    </source>
</evidence>